<protein>
    <submittedName>
        <fullName evidence="1">Uncharacterized protein</fullName>
    </submittedName>
</protein>
<evidence type="ECO:0000313" key="2">
    <source>
        <dbReference type="Proteomes" id="UP000593565"/>
    </source>
</evidence>
<sequence>VSEASQLIFFFFFLKVDKLSPNFAKIAQSLQIVSFKENIEPTGSLRNITTRWWYISLFILANDYAVLCPVMDWHPVQGVPRLVPDASWDRLQVPRDPEEGVSGRRWMDGWITQSISGSKA</sequence>
<comment type="caution">
    <text evidence="1">The sequence shown here is derived from an EMBL/GenBank/DDBJ whole genome shotgun (WGS) entry which is preliminary data.</text>
</comment>
<proteinExistence type="predicted"/>
<organism evidence="1 2">
    <name type="scientific">Ameiurus melas</name>
    <name type="common">Black bullhead</name>
    <name type="synonym">Silurus melas</name>
    <dbReference type="NCBI Taxonomy" id="219545"/>
    <lineage>
        <taxon>Eukaryota</taxon>
        <taxon>Metazoa</taxon>
        <taxon>Chordata</taxon>
        <taxon>Craniata</taxon>
        <taxon>Vertebrata</taxon>
        <taxon>Euteleostomi</taxon>
        <taxon>Actinopterygii</taxon>
        <taxon>Neopterygii</taxon>
        <taxon>Teleostei</taxon>
        <taxon>Ostariophysi</taxon>
        <taxon>Siluriformes</taxon>
        <taxon>Ictaluridae</taxon>
        <taxon>Ameiurus</taxon>
    </lineage>
</organism>
<dbReference type="EMBL" id="JAAGNN010000025">
    <property type="protein sequence ID" value="KAF4072258.1"/>
    <property type="molecule type" value="Genomic_DNA"/>
</dbReference>
<keyword evidence="2" id="KW-1185">Reference proteome</keyword>
<feature type="non-terminal residue" evidence="1">
    <location>
        <position position="1"/>
    </location>
</feature>
<dbReference type="AlphaFoldDB" id="A0A7J5ZSS8"/>
<name>A0A7J5ZSS8_AMEME</name>
<reference evidence="1 2" key="1">
    <citation type="submission" date="2020-02" db="EMBL/GenBank/DDBJ databases">
        <title>A chromosome-scale genome assembly of the black bullhead catfish (Ameiurus melas).</title>
        <authorList>
            <person name="Wen M."/>
            <person name="Zham M."/>
            <person name="Cabau C."/>
            <person name="Klopp C."/>
            <person name="Donnadieu C."/>
            <person name="Roques C."/>
            <person name="Bouchez O."/>
            <person name="Lampietro C."/>
            <person name="Jouanno E."/>
            <person name="Herpin A."/>
            <person name="Louis A."/>
            <person name="Berthelot C."/>
            <person name="Parey E."/>
            <person name="Roest-Crollius H."/>
            <person name="Braasch I."/>
            <person name="Postlethwait J."/>
            <person name="Robinson-Rechavi M."/>
            <person name="Echchiki A."/>
            <person name="Begum T."/>
            <person name="Montfort J."/>
            <person name="Schartl M."/>
            <person name="Bobe J."/>
            <person name="Guiguen Y."/>
        </authorList>
    </citation>
    <scope>NUCLEOTIDE SEQUENCE [LARGE SCALE GENOMIC DNA]</scope>
    <source>
        <strain evidence="1">M_S1</strain>
        <tissue evidence="1">Blood</tissue>
    </source>
</reference>
<dbReference type="Proteomes" id="UP000593565">
    <property type="component" value="Unassembled WGS sequence"/>
</dbReference>
<gene>
    <name evidence="1" type="ORF">AMELA_G00261040</name>
</gene>
<accession>A0A7J5ZSS8</accession>
<evidence type="ECO:0000313" key="1">
    <source>
        <dbReference type="EMBL" id="KAF4072258.1"/>
    </source>
</evidence>